<organism evidence="3 4">
    <name type="scientific">Juglans regia</name>
    <name type="common">English walnut</name>
    <dbReference type="NCBI Taxonomy" id="51240"/>
    <lineage>
        <taxon>Eukaryota</taxon>
        <taxon>Viridiplantae</taxon>
        <taxon>Streptophyta</taxon>
        <taxon>Embryophyta</taxon>
        <taxon>Tracheophyta</taxon>
        <taxon>Spermatophyta</taxon>
        <taxon>Magnoliopsida</taxon>
        <taxon>eudicotyledons</taxon>
        <taxon>Gunneridae</taxon>
        <taxon>Pentapetalae</taxon>
        <taxon>rosids</taxon>
        <taxon>fabids</taxon>
        <taxon>Fagales</taxon>
        <taxon>Juglandaceae</taxon>
        <taxon>Juglans</taxon>
    </lineage>
</organism>
<evidence type="ECO:0000256" key="2">
    <source>
        <dbReference type="SAM" id="Phobius"/>
    </source>
</evidence>
<feature type="region of interest" description="Disordered" evidence="1">
    <location>
        <begin position="600"/>
        <end position="621"/>
    </location>
</feature>
<dbReference type="Gramene" id="Jr14_03290_p1">
    <property type="protein sequence ID" value="cds.Jr14_03290_p1"/>
    <property type="gene ID" value="Jr14_03290"/>
</dbReference>
<dbReference type="Pfam" id="PF05553">
    <property type="entry name" value="DUF761"/>
    <property type="match status" value="1"/>
</dbReference>
<feature type="region of interest" description="Disordered" evidence="1">
    <location>
        <begin position="233"/>
        <end position="260"/>
    </location>
</feature>
<dbReference type="PANTHER" id="PTHR34059">
    <property type="entry name" value="EXPRESSED PROTEIN"/>
    <property type="match status" value="1"/>
</dbReference>
<proteinExistence type="predicted"/>
<keyword evidence="2" id="KW-1133">Transmembrane helix</keyword>
<feature type="region of interest" description="Disordered" evidence="1">
    <location>
        <begin position="687"/>
        <end position="711"/>
    </location>
</feature>
<evidence type="ECO:0000313" key="3">
    <source>
        <dbReference type="EMBL" id="KAF5446144.1"/>
    </source>
</evidence>
<name>A0A833U3P3_JUGRE</name>
<feature type="region of interest" description="Disordered" evidence="1">
    <location>
        <begin position="314"/>
        <end position="385"/>
    </location>
</feature>
<comment type="caution">
    <text evidence="3">The sequence shown here is derived from an EMBL/GenBank/DDBJ whole genome shotgun (WGS) entry which is preliminary data.</text>
</comment>
<feature type="compositionally biased region" description="Basic and acidic residues" evidence="1">
    <location>
        <begin position="539"/>
        <end position="559"/>
    </location>
</feature>
<feature type="compositionally biased region" description="Polar residues" evidence="1">
    <location>
        <begin position="518"/>
        <end position="535"/>
    </location>
</feature>
<sequence>MADWSPYTKNHFPFSELNSPIQPSRRTQGKSFTNFLCKSLFFALFLILLPLFPSQAPEFINQKFLTKFWELLHLLFIGIVVSYGLFGRRNVELGIDENHSNFDISQSSVSRMFHVSSIFEDGFENPCGPDETSLINSWNSQYIESEHINSCDRSSGVGEKCKSRYGRDRNNVVQAWSSQYFQGEPTVVVAQPNYSVEKWGRTASLIDHKPLGLPVRSLKSKVRKLDCPEFISGSESGSGSNVTSRSDRSRSGNFGDLGPMNLEQRFNEAAAAASPIPWRSRSIRTETRNEAGDVNLPTHFRPLSVDETQFESLKSPSVRSTGSFSSQSSSVSSSSSISSELQNSRTEDLGKSKSFLGAFREASPSPSPPTPRNGKASSNALHSRHCSIGSVYGRDAFRNSEDELKEKSRSRREDPSDSEDCRMDLLKSNMNPASPTEAFLRGKSVRNASSNALHSRHCSSDSVSGRDDFRNSEDELKEKSRSRREDPSDSEDCRTDLLKSNMNPASPTKAFLRGKSVRNASSNALHSRHCSSGSVSGRDAFRNSEDELKEKSRSRREEPSDSEDCWTDLLKSNMNPASPTKAFLRGKSVRTIRASALTAGAIKKEERHQNQNNDKAEKKHQNLDEACMRKDKTKVGLDDWMIGSSEQRIDNLCPMPKATFSEFRKKEKEEFYENLASGFEEDLQSERENLEVSSDEYDVSASVNDSVPSSDEVDKRADEFIAKFREQIMLQKMASIERSRGLQMGRNRFR</sequence>
<dbReference type="InterPro" id="IPR008480">
    <property type="entry name" value="DUF761_pln"/>
</dbReference>
<feature type="transmembrane region" description="Helical" evidence="2">
    <location>
        <begin position="32"/>
        <end position="52"/>
    </location>
</feature>
<evidence type="ECO:0000256" key="1">
    <source>
        <dbReference type="SAM" id="MobiDB-lite"/>
    </source>
</evidence>
<feature type="compositionally biased region" description="Basic and acidic residues" evidence="1">
    <location>
        <begin position="464"/>
        <end position="497"/>
    </location>
</feature>
<feature type="region of interest" description="Disordered" evidence="1">
    <location>
        <begin position="399"/>
        <end position="436"/>
    </location>
</feature>
<keyword evidence="2" id="KW-0472">Membrane</keyword>
<reference evidence="3" key="2">
    <citation type="submission" date="2020-03" db="EMBL/GenBank/DDBJ databases">
        <title>Walnut 2.0.</title>
        <authorList>
            <person name="Marrano A."/>
            <person name="Britton M."/>
            <person name="Zimin A.V."/>
            <person name="Zaini P.A."/>
            <person name="Workman R."/>
            <person name="Puiu D."/>
            <person name="Bianco L."/>
            <person name="Allen B.J."/>
            <person name="Troggio M."/>
            <person name="Leslie C.A."/>
            <person name="Timp W."/>
            <person name="Dendekar A."/>
            <person name="Salzberg S.L."/>
            <person name="Neale D.B."/>
        </authorList>
    </citation>
    <scope>NUCLEOTIDE SEQUENCE</scope>
    <source>
        <tissue evidence="3">Leaves</tissue>
    </source>
</reference>
<feature type="compositionally biased region" description="Low complexity" evidence="1">
    <location>
        <begin position="317"/>
        <end position="339"/>
    </location>
</feature>
<dbReference type="PANTHER" id="PTHR34059:SF6">
    <property type="entry name" value="DUF4408 DOMAIN-CONTAINING PROTEIN"/>
    <property type="match status" value="1"/>
</dbReference>
<reference evidence="3" key="1">
    <citation type="submission" date="2015-10" db="EMBL/GenBank/DDBJ databases">
        <authorList>
            <person name="Martinez-Garcia P.J."/>
            <person name="Crepeau M.W."/>
            <person name="Puiu D."/>
            <person name="Gonzalez-Ibeas D."/>
            <person name="Whalen J."/>
            <person name="Stevens K."/>
            <person name="Paul R."/>
            <person name="Butterfield T."/>
            <person name="Britton M."/>
            <person name="Reagan R."/>
            <person name="Chakraborty S."/>
            <person name="Walawage S.L."/>
            <person name="Vasquez-Gross H.A."/>
            <person name="Cardeno C."/>
            <person name="Famula R."/>
            <person name="Pratt K."/>
            <person name="Kuruganti S."/>
            <person name="Aradhya M.K."/>
            <person name="Leslie C.A."/>
            <person name="Dandekar A.M."/>
            <person name="Salzberg S.L."/>
            <person name="Wegrzyn J.L."/>
            <person name="Langley C.H."/>
            <person name="Neale D.B."/>
        </authorList>
    </citation>
    <scope>NUCLEOTIDE SEQUENCE</scope>
    <source>
        <tissue evidence="3">Leaves</tissue>
    </source>
</reference>
<gene>
    <name evidence="3" type="ORF">F2P56_031796</name>
</gene>
<accession>A0A833U3P3</accession>
<keyword evidence="2" id="KW-0812">Transmembrane</keyword>
<evidence type="ECO:0000313" key="4">
    <source>
        <dbReference type="Proteomes" id="UP000619265"/>
    </source>
</evidence>
<feature type="region of interest" description="Disordered" evidence="1">
    <location>
        <begin position="450"/>
        <end position="581"/>
    </location>
</feature>
<feature type="compositionally biased region" description="Low complexity" evidence="1">
    <location>
        <begin position="233"/>
        <end position="244"/>
    </location>
</feature>
<protein>
    <submittedName>
        <fullName evidence="3">Uncharacterized protein</fullName>
    </submittedName>
</protein>
<dbReference type="AlphaFoldDB" id="A0A833U3P3"/>
<feature type="compositionally biased region" description="Basic and acidic residues" evidence="1">
    <location>
        <begin position="399"/>
        <end position="425"/>
    </location>
</feature>
<dbReference type="Proteomes" id="UP000619265">
    <property type="component" value="Unassembled WGS sequence"/>
</dbReference>
<feature type="compositionally biased region" description="Basic and acidic residues" evidence="1">
    <location>
        <begin position="602"/>
        <end position="621"/>
    </location>
</feature>
<dbReference type="EMBL" id="LIHL02000014">
    <property type="protein sequence ID" value="KAF5446144.1"/>
    <property type="molecule type" value="Genomic_DNA"/>
</dbReference>